<dbReference type="InterPro" id="IPR036236">
    <property type="entry name" value="Znf_C2H2_sf"/>
</dbReference>
<organism evidence="8 9">
    <name type="scientific">Aspergillus tubingensis (strain CBS 134.48)</name>
    <dbReference type="NCBI Taxonomy" id="767770"/>
    <lineage>
        <taxon>Eukaryota</taxon>
        <taxon>Fungi</taxon>
        <taxon>Dikarya</taxon>
        <taxon>Ascomycota</taxon>
        <taxon>Pezizomycotina</taxon>
        <taxon>Eurotiomycetes</taxon>
        <taxon>Eurotiomycetidae</taxon>
        <taxon>Eurotiales</taxon>
        <taxon>Aspergillaceae</taxon>
        <taxon>Aspergillus</taxon>
        <taxon>Aspergillus subgen. Circumdati</taxon>
    </lineage>
</organism>
<evidence type="ECO:0000313" key="8">
    <source>
        <dbReference type="EMBL" id="OJI84911.1"/>
    </source>
</evidence>
<accession>A0A1L9N6Q2</accession>
<evidence type="ECO:0000256" key="6">
    <source>
        <dbReference type="SAM" id="MobiDB-lite"/>
    </source>
</evidence>
<dbReference type="Gene3D" id="3.40.50.1820">
    <property type="entry name" value="alpha/beta hydrolase"/>
    <property type="match status" value="1"/>
</dbReference>
<dbReference type="SUPFAM" id="SSF52540">
    <property type="entry name" value="P-loop containing nucleoside triphosphate hydrolases"/>
    <property type="match status" value="1"/>
</dbReference>
<evidence type="ECO:0000256" key="3">
    <source>
        <dbReference type="ARBA" id="ARBA00022771"/>
    </source>
</evidence>
<proteinExistence type="predicted"/>
<evidence type="ECO:0000259" key="7">
    <source>
        <dbReference type="PROSITE" id="PS50157"/>
    </source>
</evidence>
<keyword evidence="9" id="KW-1185">Reference proteome</keyword>
<dbReference type="Proteomes" id="UP000184304">
    <property type="component" value="Unassembled WGS sequence"/>
</dbReference>
<keyword evidence="3 5" id="KW-0863">Zinc-finger</keyword>
<evidence type="ECO:0000313" key="9">
    <source>
        <dbReference type="Proteomes" id="UP000184304"/>
    </source>
</evidence>
<dbReference type="PANTHER" id="PTHR10039">
    <property type="entry name" value="AMELOGENIN"/>
    <property type="match status" value="1"/>
</dbReference>
<dbReference type="STRING" id="767770.A0A1L9N6Q2"/>
<dbReference type="InterPro" id="IPR056884">
    <property type="entry name" value="NPHP3-like_N"/>
</dbReference>
<dbReference type="VEuPathDB" id="FungiDB:ASPTUDRAFT_40990"/>
<reference evidence="9" key="1">
    <citation type="journal article" date="2017" name="Genome Biol.">
        <title>Comparative genomics reveals high biological diversity and specific adaptations in the industrially and medically important fungal genus Aspergillus.</title>
        <authorList>
            <person name="de Vries R.P."/>
            <person name="Riley R."/>
            <person name="Wiebenga A."/>
            <person name="Aguilar-Osorio G."/>
            <person name="Amillis S."/>
            <person name="Uchima C.A."/>
            <person name="Anderluh G."/>
            <person name="Asadollahi M."/>
            <person name="Askin M."/>
            <person name="Barry K."/>
            <person name="Battaglia E."/>
            <person name="Bayram O."/>
            <person name="Benocci T."/>
            <person name="Braus-Stromeyer S.A."/>
            <person name="Caldana C."/>
            <person name="Canovas D."/>
            <person name="Cerqueira G.C."/>
            <person name="Chen F."/>
            <person name="Chen W."/>
            <person name="Choi C."/>
            <person name="Clum A."/>
            <person name="Dos Santos R.A."/>
            <person name="Damasio A.R."/>
            <person name="Diallinas G."/>
            <person name="Emri T."/>
            <person name="Fekete E."/>
            <person name="Flipphi M."/>
            <person name="Freyberg S."/>
            <person name="Gallo A."/>
            <person name="Gournas C."/>
            <person name="Habgood R."/>
            <person name="Hainaut M."/>
            <person name="Harispe M.L."/>
            <person name="Henrissat B."/>
            <person name="Hilden K.S."/>
            <person name="Hope R."/>
            <person name="Hossain A."/>
            <person name="Karabika E."/>
            <person name="Karaffa L."/>
            <person name="Karanyi Z."/>
            <person name="Krasevec N."/>
            <person name="Kuo A."/>
            <person name="Kusch H."/>
            <person name="LaButti K."/>
            <person name="Lagendijk E.L."/>
            <person name="Lapidus A."/>
            <person name="Levasseur A."/>
            <person name="Lindquist E."/>
            <person name="Lipzen A."/>
            <person name="Logrieco A.F."/>
            <person name="MacCabe A."/>
            <person name="Maekelae M.R."/>
            <person name="Malavazi I."/>
            <person name="Melin P."/>
            <person name="Meyer V."/>
            <person name="Mielnichuk N."/>
            <person name="Miskei M."/>
            <person name="Molnar A.P."/>
            <person name="Mule G."/>
            <person name="Ngan C.Y."/>
            <person name="Orejas M."/>
            <person name="Orosz E."/>
            <person name="Ouedraogo J.P."/>
            <person name="Overkamp K.M."/>
            <person name="Park H.-S."/>
            <person name="Perrone G."/>
            <person name="Piumi F."/>
            <person name="Punt P.J."/>
            <person name="Ram A.F."/>
            <person name="Ramon A."/>
            <person name="Rauscher S."/>
            <person name="Record E."/>
            <person name="Riano-Pachon D.M."/>
            <person name="Robert V."/>
            <person name="Roehrig J."/>
            <person name="Ruller R."/>
            <person name="Salamov A."/>
            <person name="Salih N.S."/>
            <person name="Samson R.A."/>
            <person name="Sandor E."/>
            <person name="Sanguinetti M."/>
            <person name="Schuetze T."/>
            <person name="Sepcic K."/>
            <person name="Shelest E."/>
            <person name="Sherlock G."/>
            <person name="Sophianopoulou V."/>
            <person name="Squina F.M."/>
            <person name="Sun H."/>
            <person name="Susca A."/>
            <person name="Todd R.B."/>
            <person name="Tsang A."/>
            <person name="Unkles S.E."/>
            <person name="van de Wiele N."/>
            <person name="van Rossen-Uffink D."/>
            <person name="Oliveira J.V."/>
            <person name="Vesth T.C."/>
            <person name="Visser J."/>
            <person name="Yu J.-H."/>
            <person name="Zhou M."/>
            <person name="Andersen M.R."/>
            <person name="Archer D.B."/>
            <person name="Baker S.E."/>
            <person name="Benoit I."/>
            <person name="Brakhage A.A."/>
            <person name="Braus G.H."/>
            <person name="Fischer R."/>
            <person name="Frisvad J.C."/>
            <person name="Goldman G.H."/>
            <person name="Houbraken J."/>
            <person name="Oakley B."/>
            <person name="Pocsi I."/>
            <person name="Scazzocchio C."/>
            <person name="Seiboth B."/>
            <person name="vanKuyk P.A."/>
            <person name="Wortman J."/>
            <person name="Dyer P.S."/>
            <person name="Grigoriev I.V."/>
        </authorList>
    </citation>
    <scope>NUCLEOTIDE SEQUENCE [LARGE SCALE GENOMIC DNA]</scope>
    <source>
        <strain evidence="9">CBS 134.48</strain>
    </source>
</reference>
<dbReference type="PROSITE" id="PS00028">
    <property type="entry name" value="ZINC_FINGER_C2H2_1"/>
    <property type="match status" value="2"/>
</dbReference>
<dbReference type="Gene3D" id="3.40.50.300">
    <property type="entry name" value="P-loop containing nucleotide triphosphate hydrolases"/>
    <property type="match status" value="1"/>
</dbReference>
<dbReference type="SMART" id="SM00355">
    <property type="entry name" value="ZnF_C2H2"/>
    <property type="match status" value="4"/>
</dbReference>
<evidence type="ECO:0000256" key="4">
    <source>
        <dbReference type="ARBA" id="ARBA00022833"/>
    </source>
</evidence>
<keyword evidence="4" id="KW-0862">Zinc</keyword>
<dbReference type="SUPFAM" id="SSF57667">
    <property type="entry name" value="beta-beta-alpha zinc fingers"/>
    <property type="match status" value="1"/>
</dbReference>
<feature type="domain" description="C2H2-type" evidence="7">
    <location>
        <begin position="1330"/>
        <end position="1358"/>
    </location>
</feature>
<dbReference type="Pfam" id="PF00096">
    <property type="entry name" value="zf-C2H2"/>
    <property type="match status" value="2"/>
</dbReference>
<feature type="domain" description="C2H2-type" evidence="7">
    <location>
        <begin position="1302"/>
        <end position="1329"/>
    </location>
</feature>
<gene>
    <name evidence="8" type="ORF">ASPTUDRAFT_40990</name>
</gene>
<dbReference type="InterPro" id="IPR029058">
    <property type="entry name" value="AB_hydrolase_fold"/>
</dbReference>
<name>A0A1L9N6Q2_ASPTC</name>
<protein>
    <recommendedName>
        <fullName evidence="7">C2H2-type domain-containing protein</fullName>
    </recommendedName>
</protein>
<dbReference type="InterPro" id="IPR027417">
    <property type="entry name" value="P-loop_NTPase"/>
</dbReference>
<dbReference type="InterPro" id="IPR056125">
    <property type="entry name" value="DUF7708"/>
</dbReference>
<sequence>MDWSKTVFRLRALPDTVETKEDAARLLSKRLSDISTHQIWVYSLALTLDYWEDPPTKVATVMFDVPPSLVQRNPESREWHIPARGHDRNSPDLILDTHFIGLTPLNDTNHLQNSYDCIAISGLASHPFGSWQRKGSNKRFMWIRDNLPKSVRGIRAILYGYDTELDGSSSFQTINDLAKQLIDQLQAHRVPESVTPLVFLAHSLGGLVVKQALRDLAENYPGNEHQALLSAVRGAVFFGVPNLGMEHRELEAIVHAKPNGVLIRDLSTTSNFIHQLTEAFSTNHFHERFKFFWAYETSVSPTVVRKADNRVTRDGPTAILVNKDSATCGFINTRSAITFAINESHSDMVKFDQGSQYYSTVRSKLLQILSPDPQPQDDIDCDAHSSSVPHTVPDDVMQPFYQIYPEDSAKSAAEGLLLQPPPRSILAELDKFKNASKLTESEVKTLVGTTLDVLQHTIGGIQMQQELSRDMKYMGRLEPFLVSMEQFGQLAEDIRLFSNNSDSIAYVWGSMKYILETTCEHSKAFDSILNAYQSIGDQMPRLRPYQALFIECPHLRDALVMIYKDVLLFHSEVIRHLKHRQWDQLFQAWMRVFTINIDDIAERVARNKRLIENRVSLMEFEAIRKDDLISARAFEREKEAMAKVHRDTVEHWLSAIDIKAEHRVHQAKRRVCQNPGKWLLNSPELKTWSSIDDHLNPLLWLSGIPGAGKTVLASIVIDELSRLPGATVAYFYCKHGDERRNSVDSVTRSILAQVLDQSPDLLPYYYEKAHMNASLTSFTVSEQLLCTSLRSCRKVYIVLDGLDECGRAARKNIVNLFRQMVEQTVIDAGSIRCLFVSQEDGAAAEDFESIECIKIGQRNFEDISAFARVWQQTIVTKFGGNNRLLHIQDIITKRAKGMFIFAELFAKYLEERLSLEDLEEQLRPDNLPVELDDLYERILSRIQEVRDVETMKRIKEMLGWIVCARRPLRWEEIQTTACISPTHGNFDVRRRLVDSPSELFASLIEYHLDGTVDLVHGTARKYLTKGGLEKGLRKEPVVRVHQAHYSLAVRCLTYLSFHQFNLDRDEHDIKSDMLGGLHQLYDYASACWAMHLEVGILGLERDDLVRLREALRKLVEKHWSESHKPIEHVERVRTALLPFAELESTEPTYYNRLVQAVAWARKQSGQSGIGPSNEEALTLWRVTAKIRTVLENIDTKGDDFDLVKRLYGVNRFKCPRVNCYYYHYGFRSLDQRNRHTKKHTRPYLCVVTGCPMEVFGYAQERELQKHLFDVHHINDASDGDEPDFPNPHKDKASKSGGGEGKFRCPDCDTTFTQKKSLNRHQRSHASERSFPCTTCGKPFKRKEDCERHQQNVHNRNKQEYVCAGTLKDGTKWGCNRSFSRKDKLIDHFRPEKKLKCILPWLREKQAAGGVDGKYLDGNVFADHKGANAEVLLMAGQNLPPFRVFLERCGL</sequence>
<dbReference type="OrthoDB" id="21416at2759"/>
<dbReference type="FunFam" id="3.30.160.60:FF:000065">
    <property type="entry name" value="B-cell CLL/lymphoma 6, member B"/>
    <property type="match status" value="1"/>
</dbReference>
<evidence type="ECO:0000256" key="1">
    <source>
        <dbReference type="ARBA" id="ARBA00022723"/>
    </source>
</evidence>
<keyword evidence="2" id="KW-0677">Repeat</keyword>
<evidence type="ECO:0000256" key="5">
    <source>
        <dbReference type="PROSITE-ProRule" id="PRU00042"/>
    </source>
</evidence>
<dbReference type="GO" id="GO:0008270">
    <property type="term" value="F:zinc ion binding"/>
    <property type="evidence" value="ECO:0007669"/>
    <property type="project" value="UniProtKB-KW"/>
</dbReference>
<dbReference type="OMA" id="DYASACW"/>
<dbReference type="Gene3D" id="3.30.160.60">
    <property type="entry name" value="Classic Zinc Finger"/>
    <property type="match status" value="2"/>
</dbReference>
<dbReference type="PROSITE" id="PS50157">
    <property type="entry name" value="ZINC_FINGER_C2H2_2"/>
    <property type="match status" value="2"/>
</dbReference>
<dbReference type="EMBL" id="KV878198">
    <property type="protein sequence ID" value="OJI84911.1"/>
    <property type="molecule type" value="Genomic_DNA"/>
</dbReference>
<evidence type="ECO:0000256" key="2">
    <source>
        <dbReference type="ARBA" id="ARBA00022737"/>
    </source>
</evidence>
<dbReference type="SUPFAM" id="SSF53474">
    <property type="entry name" value="alpha/beta-Hydrolases"/>
    <property type="match status" value="1"/>
</dbReference>
<dbReference type="Pfam" id="PF24809">
    <property type="entry name" value="DUF7708"/>
    <property type="match status" value="1"/>
</dbReference>
<dbReference type="PANTHER" id="PTHR10039:SF14">
    <property type="entry name" value="NACHT DOMAIN-CONTAINING PROTEIN"/>
    <property type="match status" value="1"/>
</dbReference>
<dbReference type="Pfam" id="PF24883">
    <property type="entry name" value="NPHP3_N"/>
    <property type="match status" value="1"/>
</dbReference>
<keyword evidence="1" id="KW-0479">Metal-binding</keyword>
<feature type="region of interest" description="Disordered" evidence="6">
    <location>
        <begin position="1276"/>
        <end position="1299"/>
    </location>
</feature>
<dbReference type="InterPro" id="IPR013087">
    <property type="entry name" value="Znf_C2H2_type"/>
</dbReference>